<dbReference type="InterPro" id="IPR009514">
    <property type="entry name" value="Phage_Ndd"/>
</dbReference>
<accession>A0A060BHC7</accession>
<organism evidence="7 8">
    <name type="scientific">Escherichia phage vB_EcoM_JS09</name>
    <dbReference type="NCBI Taxonomy" id="1430444"/>
    <lineage>
        <taxon>Viruses</taxon>
        <taxon>Duplodnaviria</taxon>
        <taxon>Heunggongvirae</taxon>
        <taxon>Uroviricota</taxon>
        <taxon>Caudoviricetes</taxon>
        <taxon>Pantevenvirales</taxon>
        <taxon>Straboviridae</taxon>
        <taxon>Tevenvirinae</taxon>
        <taxon>Mosigvirus</taxon>
        <taxon>Mosigvirus JS09</taxon>
    </lineage>
</organism>
<dbReference type="GO" id="GO:0044071">
    <property type="term" value="P:symbiont-mediated perturbation of host cell cycle progression"/>
    <property type="evidence" value="ECO:0007669"/>
    <property type="project" value="UniProtKB-KW"/>
</dbReference>
<protein>
    <recommendedName>
        <fullName evidence="2">Nucleoid disruption protein</fullName>
    </recommendedName>
</protein>
<dbReference type="Pfam" id="PF06591">
    <property type="entry name" value="Phage_T4_Ndd"/>
    <property type="match status" value="1"/>
</dbReference>
<keyword evidence="5" id="KW-1248">Inhibition of host DNA replication by virus</keyword>
<keyword evidence="6" id="KW-0238">DNA-binding</keyword>
<evidence type="ECO:0000256" key="3">
    <source>
        <dbReference type="ARBA" id="ARBA00022504"/>
    </source>
</evidence>
<evidence type="ECO:0000256" key="5">
    <source>
        <dbReference type="ARBA" id="ARBA00023019"/>
    </source>
</evidence>
<proteinExistence type="predicted"/>
<gene>
    <name evidence="7" type="ORF">JS09_0186</name>
</gene>
<sequence>MSKYLTRKDLLAVGGEVVAVVRNGEYGSEVSKEFRSREGFYFFVKGSSDWRQVAARFFVGRQRSKQGLDAILSHIRQGRSQLARTMGTNNIEYDVIFVAAKNMKPLTTGYGKGQLALAFTRNHTSEYQTLTEMNRLLADNFKFILQSY</sequence>
<keyword evidence="3" id="KW-1121">Modulation of host cell cycle by virus</keyword>
<evidence type="ECO:0000313" key="7">
    <source>
        <dbReference type="EMBL" id="AIA80152.1"/>
    </source>
</evidence>
<dbReference type="Proteomes" id="UP000019733">
    <property type="component" value="Segment"/>
</dbReference>
<dbReference type="OrthoDB" id="11172at10239"/>
<dbReference type="EMBL" id="KF582788">
    <property type="protein sequence ID" value="AIA80152.1"/>
    <property type="molecule type" value="Genomic_DNA"/>
</dbReference>
<reference evidence="7" key="1">
    <citation type="submission" date="2015-07" db="EMBL/GenBank/DDBJ databases">
        <title>Isolation and characterization of a novel lytic T4-like coliphage vB_EcoM_JS09 infecting APEC.</title>
        <authorList>
            <person name="Zhou Y."/>
            <person name="Bao H.D."/>
            <person name="Zhang H."/>
            <person name="Wang R."/>
        </authorList>
    </citation>
    <scope>NUCLEOTIDE SEQUENCE</scope>
</reference>
<name>A0A060BHC7_9CAUD</name>
<keyword evidence="8" id="KW-1185">Reference proteome</keyword>
<evidence type="ECO:0000256" key="4">
    <source>
        <dbReference type="ARBA" id="ARBA00022581"/>
    </source>
</evidence>
<evidence type="ECO:0000313" key="8">
    <source>
        <dbReference type="Proteomes" id="UP000019733"/>
    </source>
</evidence>
<dbReference type="GO" id="GO:0098673">
    <property type="term" value="P:symbiont-mediated suppression of host DNA replication"/>
    <property type="evidence" value="ECO:0007669"/>
    <property type="project" value="UniProtKB-KW"/>
</dbReference>
<dbReference type="GO" id="GO:0003677">
    <property type="term" value="F:DNA binding"/>
    <property type="evidence" value="ECO:0007669"/>
    <property type="project" value="UniProtKB-KW"/>
</dbReference>
<evidence type="ECO:0000256" key="1">
    <source>
        <dbReference type="ARBA" id="ARBA00003241"/>
    </source>
</evidence>
<dbReference type="GeneID" id="19524910"/>
<evidence type="ECO:0000256" key="2">
    <source>
        <dbReference type="ARBA" id="ARBA00015643"/>
    </source>
</evidence>
<dbReference type="KEGG" id="vg:19524910"/>
<keyword evidence="4" id="KW-0945">Host-virus interaction</keyword>
<dbReference type="RefSeq" id="YP_009037509.1">
    <property type="nucleotide sequence ID" value="NC_024124.2"/>
</dbReference>
<comment type="function">
    <text evidence="1">Disorganizes the host nucleoid and inhibits replication, but without host DNA cleavage or degradation. Only the architecture of the nucleoid is affected. May act on the host chromosomal sequences that determine the structure of the nucleoid. Binds to dsDNA but not to ssDNA.</text>
</comment>
<evidence type="ECO:0000256" key="6">
    <source>
        <dbReference type="ARBA" id="ARBA00023125"/>
    </source>
</evidence>